<protein>
    <recommendedName>
        <fullName evidence="5">Chromo domain-containing protein</fullName>
    </recommendedName>
</protein>
<feature type="compositionally biased region" description="Low complexity" evidence="2">
    <location>
        <begin position="83"/>
        <end position="104"/>
    </location>
</feature>
<keyword evidence="4" id="KW-1185">Reference proteome</keyword>
<feature type="compositionally biased region" description="Basic and acidic residues" evidence="2">
    <location>
        <begin position="441"/>
        <end position="451"/>
    </location>
</feature>
<dbReference type="SUPFAM" id="SSF54160">
    <property type="entry name" value="Chromo domain-like"/>
    <property type="match status" value="1"/>
</dbReference>
<proteinExistence type="predicted"/>
<organism evidence="3 4">
    <name type="scientific">Psilocybe cf. subviscida</name>
    <dbReference type="NCBI Taxonomy" id="2480587"/>
    <lineage>
        <taxon>Eukaryota</taxon>
        <taxon>Fungi</taxon>
        <taxon>Dikarya</taxon>
        <taxon>Basidiomycota</taxon>
        <taxon>Agaricomycotina</taxon>
        <taxon>Agaricomycetes</taxon>
        <taxon>Agaricomycetidae</taxon>
        <taxon>Agaricales</taxon>
        <taxon>Agaricineae</taxon>
        <taxon>Strophariaceae</taxon>
        <taxon>Psilocybe</taxon>
    </lineage>
</organism>
<feature type="compositionally biased region" description="Polar residues" evidence="2">
    <location>
        <begin position="790"/>
        <end position="800"/>
    </location>
</feature>
<feature type="compositionally biased region" description="Acidic residues" evidence="2">
    <location>
        <begin position="609"/>
        <end position="618"/>
    </location>
</feature>
<name>A0A8H5ERZ3_9AGAR</name>
<feature type="coiled-coil region" evidence="1">
    <location>
        <begin position="948"/>
        <end position="1003"/>
    </location>
</feature>
<feature type="coiled-coil region" evidence="1">
    <location>
        <begin position="1055"/>
        <end position="1110"/>
    </location>
</feature>
<feature type="compositionally biased region" description="Acidic residues" evidence="2">
    <location>
        <begin position="397"/>
        <end position="418"/>
    </location>
</feature>
<dbReference type="Proteomes" id="UP000567179">
    <property type="component" value="Unassembled WGS sequence"/>
</dbReference>
<feature type="compositionally biased region" description="Low complexity" evidence="2">
    <location>
        <begin position="590"/>
        <end position="608"/>
    </location>
</feature>
<evidence type="ECO:0000313" key="4">
    <source>
        <dbReference type="Proteomes" id="UP000567179"/>
    </source>
</evidence>
<accession>A0A8H5ERZ3</accession>
<feature type="region of interest" description="Disordered" evidence="2">
    <location>
        <begin position="746"/>
        <end position="875"/>
    </location>
</feature>
<dbReference type="Gene3D" id="2.40.50.40">
    <property type="match status" value="1"/>
</dbReference>
<feature type="compositionally biased region" description="Polar residues" evidence="2">
    <location>
        <begin position="473"/>
        <end position="497"/>
    </location>
</feature>
<feature type="compositionally biased region" description="Acidic residues" evidence="2">
    <location>
        <begin position="651"/>
        <end position="660"/>
    </location>
</feature>
<keyword evidence="1" id="KW-0175">Coiled coil</keyword>
<evidence type="ECO:0008006" key="5">
    <source>
        <dbReference type="Google" id="ProtNLM"/>
    </source>
</evidence>
<feature type="compositionally biased region" description="Basic and acidic residues" evidence="2">
    <location>
        <begin position="317"/>
        <end position="327"/>
    </location>
</feature>
<dbReference type="AlphaFoldDB" id="A0A8H5ERZ3"/>
<feature type="region of interest" description="Disordered" evidence="2">
    <location>
        <begin position="70"/>
        <end position="271"/>
    </location>
</feature>
<dbReference type="InterPro" id="IPR016197">
    <property type="entry name" value="Chromo-like_dom_sf"/>
</dbReference>
<gene>
    <name evidence="3" type="ORF">D9619_010251</name>
</gene>
<sequence>MADYTSDVDIAESQRFVPQEDDEETLWEVVEITGERARQYKVRWKGVDPKTNKPWDQSWVPKHDCTDDLVMEWKKKQRRKSTSGASKRASIASGSKSSRRSTSTVAANPPAKRNRSSAAQGSSRKKKVAEESEKEEVAVKKSAKRPARSSKDNLPPESEEETISPKKKQKTKQPAREEVVDSSDDEEQERHVAKPKPSGQSKPKGKKRKHDEATSAHNSAKNISGGDPTNDDRKPRKKRKIAVTVEVVKPEPESEELLESEAADEDAADEELVGRALSQLDVEQEVIEDVQPRQSPDKRQALFIESTSTSPVPPPPSEHRMPTEERSVFWAGEDAEYEPILSPNTHLQLEEFDRAMGLKTSPSAANSRRKSRSAEEQPVASSSKIPSVPPVGRSASEDSEDHDENEIIPETDQSESQEPELQIIPPPAPSKKPTAPAVRGVSKEKGKERAKSKPMRPIPQLSPSAFHPHLKPPQSSLPESITNASDDSRQKSTSQRRPGSPIEEFDSPARTTLPTKTSADRKGKGKMVVVEAARPRSESASEIWDSEVVQRGQQLAEAAKRRRIAEARSSSPVVQPRKTVEDIIAHSRSSRTGTGSESEQRAEAAQSSSDDDSDEAEPEPVGGYHPDAAGTSTLAVPPASGPHHLTLPDGSELEQDFDESLTLEQMEFAYVDLNGGIEDAQPETQTQTQEDNTTSMNVHGPALPVDPKTLRREEEESTQDVMMFQAELRQEEEEEATQDVMMIQVTRPSPPPAVPPVMEEDSPMITVTRAKEGSSASKSSRGHTDDIYESDSSQQLQVPQITIHPASRAASELSYVTDEEPQPRVRVTRSRSRSQTPAIPSRSNVPDKSRKGSAAPPSKRGSVAPPPLPPVAESTELAETKALIATLQAELASAREKNAALETNVVTLRGQVTSLNKSLIDKHEWATREIAEAESTWTTQKDELMGALLEAEKGKAAAEAKRADAEKDRDFFREQYAQASGFASQVRDENRDLLKRIEIAEAQTAQGVTLVRATFEERVRVLEADVKSWRRMAEFLIEKDRKSNNAEICRRAAEAPELRARCDRQVAEIADYEERLNDAEAQVEASVAELERYKDEVIRLNAELDDLAHRLEVAGVIDVSQDTSLDRSTEMVFTCDYRPGDQRRQCQEVFPTLEVGPNPSS</sequence>
<evidence type="ECO:0000256" key="1">
    <source>
        <dbReference type="SAM" id="Coils"/>
    </source>
</evidence>
<dbReference type="CDD" id="cd00024">
    <property type="entry name" value="CD_CSD"/>
    <property type="match status" value="1"/>
</dbReference>
<evidence type="ECO:0000256" key="2">
    <source>
        <dbReference type="SAM" id="MobiDB-lite"/>
    </source>
</evidence>
<dbReference type="OrthoDB" id="3647690at2759"/>
<dbReference type="EMBL" id="JAACJJ010000058">
    <property type="protein sequence ID" value="KAF5310225.1"/>
    <property type="molecule type" value="Genomic_DNA"/>
</dbReference>
<feature type="region of interest" description="Disordered" evidence="2">
    <location>
        <begin position="672"/>
        <end position="718"/>
    </location>
</feature>
<feature type="region of interest" description="Disordered" evidence="2">
    <location>
        <begin position="1"/>
        <end position="22"/>
    </location>
</feature>
<feature type="compositionally biased region" description="Low complexity" evidence="2">
    <location>
        <begin position="682"/>
        <end position="694"/>
    </location>
</feature>
<feature type="region of interest" description="Disordered" evidence="2">
    <location>
        <begin position="286"/>
        <end position="334"/>
    </location>
</feature>
<evidence type="ECO:0000313" key="3">
    <source>
        <dbReference type="EMBL" id="KAF5310225.1"/>
    </source>
</evidence>
<reference evidence="3 4" key="1">
    <citation type="journal article" date="2020" name="ISME J.">
        <title>Uncovering the hidden diversity of litter-decomposition mechanisms in mushroom-forming fungi.</title>
        <authorList>
            <person name="Floudas D."/>
            <person name="Bentzer J."/>
            <person name="Ahren D."/>
            <person name="Johansson T."/>
            <person name="Persson P."/>
            <person name="Tunlid A."/>
        </authorList>
    </citation>
    <scope>NUCLEOTIDE SEQUENCE [LARGE SCALE GENOMIC DNA]</scope>
    <source>
        <strain evidence="3 4">CBS 101986</strain>
    </source>
</reference>
<feature type="compositionally biased region" description="Acidic residues" evidence="2">
    <location>
        <begin position="253"/>
        <end position="271"/>
    </location>
</feature>
<comment type="caution">
    <text evidence="3">The sequence shown here is derived from an EMBL/GenBank/DDBJ whole genome shotgun (WGS) entry which is preliminary data.</text>
</comment>
<feature type="region of interest" description="Disordered" evidence="2">
    <location>
        <begin position="351"/>
        <end position="660"/>
    </location>
</feature>
<feature type="compositionally biased region" description="Basic and acidic residues" evidence="2">
    <location>
        <begin position="128"/>
        <end position="139"/>
    </location>
</feature>
<feature type="coiled-coil region" evidence="1">
    <location>
        <begin position="877"/>
        <end position="911"/>
    </location>
</feature>